<dbReference type="Proteomes" id="UP000694255">
    <property type="component" value="Unassembled WGS sequence"/>
</dbReference>
<protein>
    <submittedName>
        <fullName evidence="5">SAM4</fullName>
    </submittedName>
</protein>
<comment type="caution">
    <text evidence="5">The sequence shown here is derived from an EMBL/GenBank/DDBJ whole genome shotgun (WGS) entry which is preliminary data.</text>
</comment>
<keyword evidence="3" id="KW-0489">Methyltransferase</keyword>
<name>A0A8J5QFN9_9ASCO</name>
<dbReference type="InterPro" id="IPR003726">
    <property type="entry name" value="HCY_dom"/>
</dbReference>
<evidence type="ECO:0000256" key="2">
    <source>
        <dbReference type="ARBA" id="ARBA00022833"/>
    </source>
</evidence>
<feature type="domain" description="Hcy-binding" evidence="4">
    <location>
        <begin position="1"/>
        <end position="303"/>
    </location>
</feature>
<dbReference type="GeneID" id="73469656"/>
<dbReference type="InterPro" id="IPR017226">
    <property type="entry name" value="BHMT-like"/>
</dbReference>
<evidence type="ECO:0000313" key="6">
    <source>
        <dbReference type="Proteomes" id="UP000694255"/>
    </source>
</evidence>
<reference evidence="5 6" key="1">
    <citation type="journal article" date="2021" name="DNA Res.">
        <title>Genome analysis of Candida subhashii reveals its hybrid nature and dual mitochondrial genome conformations.</title>
        <authorList>
            <person name="Mixao V."/>
            <person name="Hegedusova E."/>
            <person name="Saus E."/>
            <person name="Pryszcz L.P."/>
            <person name="Cillingova A."/>
            <person name="Nosek J."/>
            <person name="Gabaldon T."/>
        </authorList>
    </citation>
    <scope>NUCLEOTIDE SEQUENCE [LARGE SCALE GENOMIC DNA]</scope>
    <source>
        <strain evidence="5 6">CBS 10753</strain>
    </source>
</reference>
<dbReference type="InterPro" id="IPR051486">
    <property type="entry name" value="Hcy_S-methyltransferase"/>
</dbReference>
<feature type="binding site" evidence="3">
    <location>
        <position position="288"/>
    </location>
    <ligand>
        <name>Zn(2+)</name>
        <dbReference type="ChEBI" id="CHEBI:29105"/>
    </ligand>
</feature>
<gene>
    <name evidence="5" type="ORF">J8A68_002855</name>
</gene>
<feature type="binding site" evidence="3">
    <location>
        <position position="233"/>
    </location>
    <ligand>
        <name>Zn(2+)</name>
        <dbReference type="ChEBI" id="CHEBI:29105"/>
    </ligand>
</feature>
<evidence type="ECO:0000313" key="5">
    <source>
        <dbReference type="EMBL" id="KAG7663606.1"/>
    </source>
</evidence>
<dbReference type="GO" id="GO:0032259">
    <property type="term" value="P:methylation"/>
    <property type="evidence" value="ECO:0007669"/>
    <property type="project" value="UniProtKB-KW"/>
</dbReference>
<sequence length="305" mass="34687">MKIKQLLKKKRLVLDGALGTELENHLPKDSPIQPKGNPLWSGMVLLKDPKLVEQVHSNYLDSGADIITTSTYQISYASLRKYTNLNDKEILDLWNKSIDVAQEAIRKSGKSKKVIVGSVGPYATYLCNFSEYTGDYGDASNGDLEKHHLPMIKFFVENKKVDVIGFETMPRFNEVKVVINIMKRLNIKKEFYVSINCIKVGEMVDGTPIQELVTCLQKELRDNKYFIGLGINCTHFDLINEIISEIDGLPLILYPNFPFEDPDIDHSGWKQEVFKWLEFKNVRIIGGCCNTGPAEIRQISELVNK</sequence>
<accession>A0A8J5QFN9</accession>
<dbReference type="Pfam" id="PF02574">
    <property type="entry name" value="S-methyl_trans"/>
    <property type="match status" value="1"/>
</dbReference>
<evidence type="ECO:0000256" key="3">
    <source>
        <dbReference type="PROSITE-ProRule" id="PRU00333"/>
    </source>
</evidence>
<dbReference type="GO" id="GO:0046872">
    <property type="term" value="F:metal ion binding"/>
    <property type="evidence" value="ECO:0007669"/>
    <property type="project" value="UniProtKB-KW"/>
</dbReference>
<keyword evidence="6" id="KW-1185">Reference proteome</keyword>
<evidence type="ECO:0000259" key="4">
    <source>
        <dbReference type="PROSITE" id="PS50970"/>
    </source>
</evidence>
<keyword evidence="2 3" id="KW-0862">Zinc</keyword>
<dbReference type="NCBIfam" id="NF007020">
    <property type="entry name" value="PRK09485.1"/>
    <property type="match status" value="1"/>
</dbReference>
<dbReference type="EMBL" id="JAGSYN010000125">
    <property type="protein sequence ID" value="KAG7663606.1"/>
    <property type="molecule type" value="Genomic_DNA"/>
</dbReference>
<dbReference type="PANTHER" id="PTHR46015">
    <property type="entry name" value="ZGC:172121"/>
    <property type="match status" value="1"/>
</dbReference>
<keyword evidence="1 3" id="KW-0479">Metal-binding</keyword>
<comment type="cofactor">
    <cofactor evidence="3">
        <name>Zn(2+)</name>
        <dbReference type="ChEBI" id="CHEBI:29105"/>
    </cofactor>
</comment>
<dbReference type="OrthoDB" id="261426at2759"/>
<dbReference type="GO" id="GO:0009086">
    <property type="term" value="P:methionine biosynthetic process"/>
    <property type="evidence" value="ECO:0007669"/>
    <property type="project" value="TreeGrafter"/>
</dbReference>
<organism evidence="5 6">
    <name type="scientific">[Candida] subhashii</name>
    <dbReference type="NCBI Taxonomy" id="561895"/>
    <lineage>
        <taxon>Eukaryota</taxon>
        <taxon>Fungi</taxon>
        <taxon>Dikarya</taxon>
        <taxon>Ascomycota</taxon>
        <taxon>Saccharomycotina</taxon>
        <taxon>Pichiomycetes</taxon>
        <taxon>Debaryomycetaceae</taxon>
        <taxon>Spathaspora</taxon>
    </lineage>
</organism>
<dbReference type="PANTHER" id="PTHR46015:SF1">
    <property type="entry name" value="HOMOCYSTEINE S-METHYLTRANSFERASE-LIKE ISOFORM 1"/>
    <property type="match status" value="1"/>
</dbReference>
<dbReference type="AlphaFoldDB" id="A0A8J5QFN9"/>
<dbReference type="GO" id="GO:0033528">
    <property type="term" value="P:S-methylmethionine cycle"/>
    <property type="evidence" value="ECO:0007669"/>
    <property type="project" value="TreeGrafter"/>
</dbReference>
<proteinExistence type="predicted"/>
<dbReference type="RefSeq" id="XP_049263838.1">
    <property type="nucleotide sequence ID" value="XM_049406648.1"/>
</dbReference>
<dbReference type="PIRSF" id="PIRSF037505">
    <property type="entry name" value="Betaine_HMT"/>
    <property type="match status" value="1"/>
</dbReference>
<keyword evidence="3" id="KW-0808">Transferase</keyword>
<evidence type="ECO:0000256" key="1">
    <source>
        <dbReference type="ARBA" id="ARBA00022723"/>
    </source>
</evidence>
<dbReference type="GO" id="GO:0008898">
    <property type="term" value="F:S-adenosylmethionine-homocysteine S-methyltransferase activity"/>
    <property type="evidence" value="ECO:0007669"/>
    <property type="project" value="TreeGrafter"/>
</dbReference>
<feature type="binding site" evidence="3">
    <location>
        <position position="289"/>
    </location>
    <ligand>
        <name>Zn(2+)</name>
        <dbReference type="ChEBI" id="CHEBI:29105"/>
    </ligand>
</feature>
<dbReference type="PROSITE" id="PS50970">
    <property type="entry name" value="HCY"/>
    <property type="match status" value="1"/>
</dbReference>